<protein>
    <recommendedName>
        <fullName evidence="1">L-lactate dehydrogenase</fullName>
    </recommendedName>
</protein>
<accession>A0A1A8W4W0</accession>
<dbReference type="Gene3D" id="3.40.50.720">
    <property type="entry name" value="NAD(P)-binding Rossmann-like Domain"/>
    <property type="match status" value="2"/>
</dbReference>
<evidence type="ECO:0000313" key="10">
    <source>
        <dbReference type="EMBL" id="SBS86181.1"/>
    </source>
</evidence>
<dbReference type="Gene3D" id="3.90.110.10">
    <property type="entry name" value="Lactate dehydrogenase/glycoside hydrolase, family 4, C-terminal"/>
    <property type="match status" value="1"/>
</dbReference>
<evidence type="ECO:0000259" key="9">
    <source>
        <dbReference type="Pfam" id="PF02866"/>
    </source>
</evidence>
<dbReference type="InterPro" id="IPR015955">
    <property type="entry name" value="Lactate_DH/Glyco_Ohase_4_C"/>
</dbReference>
<dbReference type="GO" id="GO:0004459">
    <property type="term" value="F:L-lactate dehydrogenase (NAD+) activity"/>
    <property type="evidence" value="ECO:0007669"/>
    <property type="project" value="UniProtKB-EC"/>
</dbReference>
<proteinExistence type="inferred from homology"/>
<evidence type="ECO:0000313" key="13">
    <source>
        <dbReference type="Proteomes" id="UP000078560"/>
    </source>
</evidence>
<evidence type="ECO:0000313" key="11">
    <source>
        <dbReference type="EMBL" id="SBT00810.1"/>
    </source>
</evidence>
<feature type="domain" description="Lactate/malate dehydrogenase N-terminal" evidence="8">
    <location>
        <begin position="91"/>
        <end position="200"/>
    </location>
</feature>
<evidence type="ECO:0000256" key="7">
    <source>
        <dbReference type="RuleBase" id="RU003369"/>
    </source>
</evidence>
<dbReference type="EMBL" id="FLQU01000475">
    <property type="protein sequence ID" value="SBS86181.1"/>
    <property type="molecule type" value="Genomic_DNA"/>
</dbReference>
<comment type="catalytic activity">
    <reaction evidence="4">
        <text>(S)-lactate + NAD(+) = pyruvate + NADH + H(+)</text>
        <dbReference type="Rhea" id="RHEA:23444"/>
        <dbReference type="ChEBI" id="CHEBI:15361"/>
        <dbReference type="ChEBI" id="CHEBI:15378"/>
        <dbReference type="ChEBI" id="CHEBI:16651"/>
        <dbReference type="ChEBI" id="CHEBI:57540"/>
        <dbReference type="ChEBI" id="CHEBI:57945"/>
        <dbReference type="EC" id="1.1.1.27"/>
    </reaction>
</comment>
<dbReference type="PANTHER" id="PTHR43128">
    <property type="entry name" value="L-2-HYDROXYCARBOXYLATE DEHYDROGENASE (NAD(P)(+))"/>
    <property type="match status" value="1"/>
</dbReference>
<evidence type="ECO:0000256" key="4">
    <source>
        <dbReference type="ARBA" id="ARBA00049258"/>
    </source>
</evidence>
<dbReference type="EMBL" id="FLQV01002127">
    <property type="protein sequence ID" value="SBT00810.1"/>
    <property type="molecule type" value="Genomic_DNA"/>
</dbReference>
<reference evidence="12 13" key="1">
    <citation type="submission" date="2016-05" db="EMBL/GenBank/DDBJ databases">
        <authorList>
            <person name="Naeem Raeece"/>
        </authorList>
    </citation>
    <scope>NUCLEOTIDE SEQUENCE [LARGE SCALE GENOMIC DNA]</scope>
</reference>
<sequence>MTSVKHPKISVLGAGDIGCALAHMICEKNLGDVVLHDFRKVNKHMGMEQGATNGFPFLFSIALDGVPDSYGVLVPPSLTLFCSPVSICYLPKGRALDILHTRPINRSRINILGTNEITDIKDSLVVVVTIEVSEREFAEFDEEDIEKQVYTSNVKLLKDISKSIKKHCPQAFVVVTTSPVDCMAKVLQENANIPSHKICGMAGVLHSARLRHNLAEKLRVNPGDVQGFVIGAHGDKMVPLPRYCCVNGIPLHDFTKKGAITEKEINQIVEKTRNTGLELLELLPEGSACFAPSLAIVEIIEAYLKDLKRVLVCSVPLNGQYGHKGVFAGVPVVIGGKGIEKIIELDLNAQEKDLFDDSLKHISYLFENYKHEAVVDEEAKPN</sequence>
<dbReference type="InterPro" id="IPR001236">
    <property type="entry name" value="Lactate/malate_DH_N"/>
</dbReference>
<keyword evidence="3 6" id="KW-0520">NAD</keyword>
<evidence type="ECO:0000256" key="2">
    <source>
        <dbReference type="ARBA" id="ARBA00023002"/>
    </source>
</evidence>
<keyword evidence="2 7" id="KW-0560">Oxidoreductase</keyword>
<reference evidence="10" key="2">
    <citation type="submission" date="2016-05" db="EMBL/GenBank/DDBJ databases">
        <authorList>
            <person name="Lavstsen T."/>
            <person name="Jespersen J.S."/>
        </authorList>
    </citation>
    <scope>NUCLEOTIDE SEQUENCE [LARGE SCALE GENOMIC DNA]</scope>
</reference>
<feature type="active site" description="Proton acceptor" evidence="5">
    <location>
        <position position="233"/>
    </location>
</feature>
<dbReference type="FunFam" id="3.90.110.10:FF:000004">
    <property type="entry name" value="Malate dehydrogenase"/>
    <property type="match status" value="1"/>
</dbReference>
<dbReference type="InterPro" id="IPR001557">
    <property type="entry name" value="L-lactate/malate_DH"/>
</dbReference>
<comment type="similarity">
    <text evidence="7">Belongs to the LDH/MDH superfamily.</text>
</comment>
<feature type="binding site" evidence="6">
    <location>
        <position position="153"/>
    </location>
    <ligand>
        <name>NAD(+)</name>
        <dbReference type="ChEBI" id="CHEBI:57540"/>
    </ligand>
</feature>
<name>A0A1A8W4W0_PLAOA</name>
<organism evidence="10 13">
    <name type="scientific">Plasmodium ovale curtisi</name>
    <dbReference type="NCBI Taxonomy" id="864141"/>
    <lineage>
        <taxon>Eukaryota</taxon>
        <taxon>Sar</taxon>
        <taxon>Alveolata</taxon>
        <taxon>Apicomplexa</taxon>
        <taxon>Aconoidasida</taxon>
        <taxon>Haemosporida</taxon>
        <taxon>Plasmodiidae</taxon>
        <taxon>Plasmodium</taxon>
        <taxon>Plasmodium (Plasmodium)</taxon>
    </lineage>
</organism>
<dbReference type="InterPro" id="IPR022383">
    <property type="entry name" value="Lactate/malate_DH_C"/>
</dbReference>
<evidence type="ECO:0000256" key="3">
    <source>
        <dbReference type="ARBA" id="ARBA00023027"/>
    </source>
</evidence>
<dbReference type="CDD" id="cd01339">
    <property type="entry name" value="LDH-like_MDH"/>
    <property type="match status" value="1"/>
</dbReference>
<feature type="domain" description="Lactate/malate dehydrogenase C-terminal" evidence="9">
    <location>
        <begin position="205"/>
        <end position="362"/>
    </location>
</feature>
<evidence type="ECO:0000256" key="6">
    <source>
        <dbReference type="PIRSR" id="PIRSR000102-3"/>
    </source>
</evidence>
<dbReference type="Pfam" id="PF02866">
    <property type="entry name" value="Ldh_1_C"/>
    <property type="match status" value="1"/>
</dbReference>
<dbReference type="Pfam" id="PF00056">
    <property type="entry name" value="Ldh_1_N"/>
    <property type="match status" value="1"/>
</dbReference>
<dbReference type="Proteomes" id="UP000078560">
    <property type="component" value="Unassembled WGS sequence"/>
</dbReference>
<evidence type="ECO:0000256" key="1">
    <source>
        <dbReference type="ARBA" id="ARBA00016495"/>
    </source>
</evidence>
<gene>
    <name evidence="11" type="ORF">POVCU1_062480</name>
    <name evidence="10" type="ORF">POVCU2_0035720</name>
</gene>
<dbReference type="GO" id="GO:0006089">
    <property type="term" value="P:lactate metabolic process"/>
    <property type="evidence" value="ECO:0007669"/>
    <property type="project" value="TreeGrafter"/>
</dbReference>
<dbReference type="PANTHER" id="PTHR43128:SF16">
    <property type="entry name" value="L-LACTATE DEHYDROGENASE"/>
    <property type="match status" value="1"/>
</dbReference>
<dbReference type="AlphaFoldDB" id="A0A1A8W4W0"/>
<dbReference type="InterPro" id="IPR036291">
    <property type="entry name" value="NAD(P)-bd_dom_sf"/>
</dbReference>
<evidence type="ECO:0000313" key="12">
    <source>
        <dbReference type="Proteomes" id="UP000078546"/>
    </source>
</evidence>
<dbReference type="PIRSF" id="PIRSF000102">
    <property type="entry name" value="Lac_mal_DH"/>
    <property type="match status" value="1"/>
</dbReference>
<dbReference type="SUPFAM" id="SSF56327">
    <property type="entry name" value="LDH C-terminal domain-like"/>
    <property type="match status" value="1"/>
</dbReference>
<dbReference type="Proteomes" id="UP000078546">
    <property type="component" value="Unassembled WGS sequence"/>
</dbReference>
<dbReference type="SUPFAM" id="SSF51735">
    <property type="entry name" value="NAD(P)-binding Rossmann-fold domains"/>
    <property type="match status" value="1"/>
</dbReference>
<evidence type="ECO:0000259" key="8">
    <source>
        <dbReference type="Pfam" id="PF00056"/>
    </source>
</evidence>
<evidence type="ECO:0000256" key="5">
    <source>
        <dbReference type="PIRSR" id="PIRSR000102-1"/>
    </source>
</evidence>
<dbReference type="InterPro" id="IPR011275">
    <property type="entry name" value="Malate_DH_type3"/>
</dbReference>